<protein>
    <recommendedName>
        <fullName evidence="3">Peroxiredoxin</fullName>
    </recommendedName>
</protein>
<evidence type="ECO:0000313" key="2">
    <source>
        <dbReference type="Proteomes" id="UP001162891"/>
    </source>
</evidence>
<sequence>MAERRVVVFLSHADAGALRLAGSCALAAAALGDRVDVYLFGPAVPALVAAHGEEPDEPGGLLHRAREAGTCRLVACSASVVEQKVALDAAERALDAVVGWPTIIEWSRGVVDRFFF</sequence>
<dbReference type="Gene3D" id="3.40.1260.10">
    <property type="entry name" value="DsrEFH-like"/>
    <property type="match status" value="1"/>
</dbReference>
<reference evidence="2" key="1">
    <citation type="journal article" date="2022" name="Int. J. Syst. Evol. Microbiol.">
        <title>Anaeromyxobacter oryzae sp. nov., Anaeromyxobacter diazotrophicus sp. nov. and Anaeromyxobacter paludicola sp. nov., isolated from paddy soils.</title>
        <authorList>
            <person name="Itoh H."/>
            <person name="Xu Z."/>
            <person name="Mise K."/>
            <person name="Masuda Y."/>
            <person name="Ushijima N."/>
            <person name="Hayakawa C."/>
            <person name="Shiratori Y."/>
            <person name="Senoo K."/>
        </authorList>
    </citation>
    <scope>NUCLEOTIDE SEQUENCE [LARGE SCALE GENOMIC DNA]</scope>
    <source>
        <strain evidence="2">Red232</strain>
    </source>
</reference>
<keyword evidence="2" id="KW-1185">Reference proteome</keyword>
<dbReference type="SUPFAM" id="SSF75169">
    <property type="entry name" value="DsrEFH-like"/>
    <property type="match status" value="1"/>
</dbReference>
<evidence type="ECO:0008006" key="3">
    <source>
        <dbReference type="Google" id="ProtNLM"/>
    </source>
</evidence>
<dbReference type="InterPro" id="IPR027396">
    <property type="entry name" value="DsrEFH-like"/>
</dbReference>
<dbReference type="Proteomes" id="UP001162891">
    <property type="component" value="Chromosome"/>
</dbReference>
<dbReference type="RefSeq" id="WP_248360276.1">
    <property type="nucleotide sequence ID" value="NZ_AP025591.1"/>
</dbReference>
<proteinExistence type="predicted"/>
<name>A0ABN6MNP6_9BACT</name>
<gene>
    <name evidence="1" type="ORF">AMOR_15810</name>
</gene>
<accession>A0ABN6MNP6</accession>
<organism evidence="1 2">
    <name type="scientific">Anaeromyxobacter oryzae</name>
    <dbReference type="NCBI Taxonomy" id="2918170"/>
    <lineage>
        <taxon>Bacteria</taxon>
        <taxon>Pseudomonadati</taxon>
        <taxon>Myxococcota</taxon>
        <taxon>Myxococcia</taxon>
        <taxon>Myxococcales</taxon>
        <taxon>Cystobacterineae</taxon>
        <taxon>Anaeromyxobacteraceae</taxon>
        <taxon>Anaeromyxobacter</taxon>
    </lineage>
</organism>
<dbReference type="EMBL" id="AP025591">
    <property type="protein sequence ID" value="BDG02585.1"/>
    <property type="molecule type" value="Genomic_DNA"/>
</dbReference>
<evidence type="ECO:0000313" key="1">
    <source>
        <dbReference type="EMBL" id="BDG02585.1"/>
    </source>
</evidence>